<protein>
    <recommendedName>
        <fullName evidence="4">FAD-dependent oxidoreductase</fullName>
    </recommendedName>
</protein>
<dbReference type="Proteomes" id="UP000660745">
    <property type="component" value="Unassembled WGS sequence"/>
</dbReference>
<feature type="compositionally biased region" description="Basic and acidic residues" evidence="1">
    <location>
        <begin position="10"/>
        <end position="20"/>
    </location>
</feature>
<proteinExistence type="predicted"/>
<feature type="region of interest" description="Disordered" evidence="1">
    <location>
        <begin position="319"/>
        <end position="346"/>
    </location>
</feature>
<comment type="caution">
    <text evidence="2">The sequence shown here is derived from an EMBL/GenBank/DDBJ whole genome shotgun (WGS) entry which is preliminary data.</text>
</comment>
<feature type="region of interest" description="Disordered" evidence="1">
    <location>
        <begin position="1"/>
        <end position="20"/>
    </location>
</feature>
<feature type="region of interest" description="Disordered" evidence="1">
    <location>
        <begin position="263"/>
        <end position="304"/>
    </location>
</feature>
<keyword evidence="3" id="KW-1185">Reference proteome</keyword>
<dbReference type="NCBIfam" id="TIGR01409">
    <property type="entry name" value="TAT_signal_seq"/>
    <property type="match status" value="1"/>
</dbReference>
<organism evidence="2 3">
    <name type="scientific">Nonomuraea glycinis</name>
    <dbReference type="NCBI Taxonomy" id="2047744"/>
    <lineage>
        <taxon>Bacteria</taxon>
        <taxon>Bacillati</taxon>
        <taxon>Actinomycetota</taxon>
        <taxon>Actinomycetes</taxon>
        <taxon>Streptosporangiales</taxon>
        <taxon>Streptosporangiaceae</taxon>
        <taxon>Nonomuraea</taxon>
    </lineage>
</organism>
<dbReference type="RefSeq" id="WP_225277429.1">
    <property type="nucleotide sequence ID" value="NZ_BMNK01000015.1"/>
</dbReference>
<name>A0A918ABY1_9ACTN</name>
<accession>A0A918ABY1</accession>
<gene>
    <name evidence="2" type="ORF">GCM10012278_67240</name>
</gene>
<evidence type="ECO:0000256" key="1">
    <source>
        <dbReference type="SAM" id="MobiDB-lite"/>
    </source>
</evidence>
<feature type="compositionally biased region" description="Basic and acidic residues" evidence="1">
    <location>
        <begin position="277"/>
        <end position="300"/>
    </location>
</feature>
<reference evidence="2" key="2">
    <citation type="submission" date="2020-09" db="EMBL/GenBank/DDBJ databases">
        <authorList>
            <person name="Sun Q."/>
            <person name="Zhou Y."/>
        </authorList>
    </citation>
    <scope>NUCLEOTIDE SEQUENCE</scope>
    <source>
        <strain evidence="2">CGMCC 4.7430</strain>
    </source>
</reference>
<dbReference type="EMBL" id="BMNK01000015">
    <property type="protein sequence ID" value="GGP13843.1"/>
    <property type="molecule type" value="Genomic_DNA"/>
</dbReference>
<reference evidence="2" key="1">
    <citation type="journal article" date="2014" name="Int. J. Syst. Evol. Microbiol.">
        <title>Complete genome sequence of Corynebacterium casei LMG S-19264T (=DSM 44701T), isolated from a smear-ripened cheese.</title>
        <authorList>
            <consortium name="US DOE Joint Genome Institute (JGI-PGF)"/>
            <person name="Walter F."/>
            <person name="Albersmeier A."/>
            <person name="Kalinowski J."/>
            <person name="Ruckert C."/>
        </authorList>
    </citation>
    <scope>NUCLEOTIDE SEQUENCE</scope>
    <source>
        <strain evidence="2">CGMCC 4.7430</strain>
    </source>
</reference>
<evidence type="ECO:0000313" key="3">
    <source>
        <dbReference type="Proteomes" id="UP000660745"/>
    </source>
</evidence>
<dbReference type="AlphaFoldDB" id="A0A918ABY1"/>
<feature type="compositionally biased region" description="Basic residues" evidence="1">
    <location>
        <begin position="263"/>
        <end position="276"/>
    </location>
</feature>
<evidence type="ECO:0000313" key="2">
    <source>
        <dbReference type="EMBL" id="GGP13843.1"/>
    </source>
</evidence>
<dbReference type="InterPro" id="IPR036188">
    <property type="entry name" value="FAD/NAD-bd_sf"/>
</dbReference>
<dbReference type="InterPro" id="IPR019546">
    <property type="entry name" value="TAT_signal_bac_arc"/>
</dbReference>
<dbReference type="InterPro" id="IPR006311">
    <property type="entry name" value="TAT_signal"/>
</dbReference>
<sequence length="613" mass="66495">MSDISASPGRTRDPGKERTLSRRDFLDGIAMTAGLAAVGSRDGLTAFEALTTGPEMPHNAAPAPGVAGWHGDTAHALSVPHALRDGRFWEYAGPAVPTGEHYDLVVVGAGTSGLTAAAEWLRAAPDARVLILDNHERLGERRRGPGHAPYDSVMCDRETFPVETLVRYEPEGTAERWISRLPVADRARADLLRLYRDAPDWFPRLSAEEKQERLAGLTYSDFLLKVCRAHPDVERFCRTMSSAAWAYDTRAFGAIDAWGSTHGRTHGHAHGRTHGRTHGDARPDARSDARRDAHGPDHSPARGWARGWDYPGFDGLGLDAGKPSRFNAPSVQRDWRRRPGDPQDPMDPVDPLIPGPAGAPVGLLAAAALDRPGDPVRLRLSSPVVSVRDEGPPGGVSVGYFDGHEVRTVAAGAVILACWSMVVPYLIPDLPAEQRRALAAAVRLPTVEAVVRLRDRRAWQRVGVTRTRWTGAYWYATELAEEDRGPVTARLLAAPCRSELGPAEGAAEGRRALFRTPYRFLEHSARDQLARLLGPGGFDPDRDIEGVEIRRWGHGHAAEYGRPWHAFYPDGPFPAEVASRRFGRIAIAGSDTAVGGTGGAVAAARRAVAELSL</sequence>
<evidence type="ECO:0008006" key="4">
    <source>
        <dbReference type="Google" id="ProtNLM"/>
    </source>
</evidence>
<dbReference type="Pfam" id="PF13450">
    <property type="entry name" value="NAD_binding_8"/>
    <property type="match status" value="1"/>
</dbReference>
<dbReference type="Gene3D" id="3.50.50.60">
    <property type="entry name" value="FAD/NAD(P)-binding domain"/>
    <property type="match status" value="2"/>
</dbReference>
<dbReference type="PROSITE" id="PS51318">
    <property type="entry name" value="TAT"/>
    <property type="match status" value="1"/>
</dbReference>
<dbReference type="SUPFAM" id="SSF51905">
    <property type="entry name" value="FAD/NAD(P)-binding domain"/>
    <property type="match status" value="1"/>
</dbReference>